<evidence type="ECO:0000313" key="1">
    <source>
        <dbReference type="EMBL" id="SVB52449.1"/>
    </source>
</evidence>
<proteinExistence type="predicted"/>
<sequence>MRSFSRFSVFCALFFLLSGQEILGQQSVELKAPVGFASTTAARQAYCEAIFLDLPSSDSFREHLRIITASP</sequence>
<organism evidence="1">
    <name type="scientific">marine metagenome</name>
    <dbReference type="NCBI Taxonomy" id="408172"/>
    <lineage>
        <taxon>unclassified sequences</taxon>
        <taxon>metagenomes</taxon>
        <taxon>ecological metagenomes</taxon>
    </lineage>
</organism>
<dbReference type="EMBL" id="UINC01045553">
    <property type="protein sequence ID" value="SVB52449.1"/>
    <property type="molecule type" value="Genomic_DNA"/>
</dbReference>
<reference evidence="1" key="1">
    <citation type="submission" date="2018-05" db="EMBL/GenBank/DDBJ databases">
        <authorList>
            <person name="Lanie J.A."/>
            <person name="Ng W.-L."/>
            <person name="Kazmierczak K.M."/>
            <person name="Andrzejewski T.M."/>
            <person name="Davidsen T.M."/>
            <person name="Wayne K.J."/>
            <person name="Tettelin H."/>
            <person name="Glass J.I."/>
            <person name="Rusch D."/>
            <person name="Podicherti R."/>
            <person name="Tsui H.-C.T."/>
            <person name="Winkler M.E."/>
        </authorList>
    </citation>
    <scope>NUCLEOTIDE SEQUENCE</scope>
</reference>
<protein>
    <submittedName>
        <fullName evidence="1">Uncharacterized protein</fullName>
    </submittedName>
</protein>
<feature type="non-terminal residue" evidence="1">
    <location>
        <position position="71"/>
    </location>
</feature>
<name>A0A382EQ10_9ZZZZ</name>
<gene>
    <name evidence="1" type="ORF">METZ01_LOCUS205303</name>
</gene>
<accession>A0A382EQ10</accession>
<dbReference type="AlphaFoldDB" id="A0A382EQ10"/>